<sequence>MEGVLEKKGKDKSLWKSRHFVLTPVSIKYFLETGQSEPKSCLPVSQLEIHLEMCDRTRSCLVLTHLSDSGASGRKYYVRTAGGDLLFDWYFALLTAQSAKDSFSSSSQMDVYRMGNLYKAGAQSFDMWRLRWFSLNGAHVTYSSEKLSAKPRGDFMMGPMSKGFKVESGVTHRIPAPTSFTFQVLTGGRTYKLCAETAEERDSWIDAFSRSISLQS</sequence>
<organism evidence="2 3">
    <name type="scientific">Oopsacas minuta</name>
    <dbReference type="NCBI Taxonomy" id="111878"/>
    <lineage>
        <taxon>Eukaryota</taxon>
        <taxon>Metazoa</taxon>
        <taxon>Porifera</taxon>
        <taxon>Hexactinellida</taxon>
        <taxon>Hexasterophora</taxon>
        <taxon>Lyssacinosida</taxon>
        <taxon>Leucopsacidae</taxon>
        <taxon>Oopsacas</taxon>
    </lineage>
</organism>
<dbReference type="EMBL" id="JAKMXF010000221">
    <property type="protein sequence ID" value="KAI6654966.1"/>
    <property type="molecule type" value="Genomic_DNA"/>
</dbReference>
<dbReference type="GO" id="GO:0005886">
    <property type="term" value="C:plasma membrane"/>
    <property type="evidence" value="ECO:0007669"/>
    <property type="project" value="TreeGrafter"/>
</dbReference>
<proteinExistence type="predicted"/>
<gene>
    <name evidence="2" type="ORF">LOD99_2844</name>
</gene>
<dbReference type="PROSITE" id="PS50003">
    <property type="entry name" value="PH_DOMAIN"/>
    <property type="match status" value="2"/>
</dbReference>
<accession>A0AAV7K1G5</accession>
<reference evidence="2 3" key="1">
    <citation type="journal article" date="2023" name="BMC Biol.">
        <title>The compact genome of the sponge Oopsacas minuta (Hexactinellida) is lacking key metazoan core genes.</title>
        <authorList>
            <person name="Santini S."/>
            <person name="Schenkelaars Q."/>
            <person name="Jourda C."/>
            <person name="Duchesne M."/>
            <person name="Belahbib H."/>
            <person name="Rocher C."/>
            <person name="Selva M."/>
            <person name="Riesgo A."/>
            <person name="Vervoort M."/>
            <person name="Leys S.P."/>
            <person name="Kodjabachian L."/>
            <person name="Le Bivic A."/>
            <person name="Borchiellini C."/>
            <person name="Claverie J.M."/>
            <person name="Renard E."/>
        </authorList>
    </citation>
    <scope>NUCLEOTIDE SEQUENCE [LARGE SCALE GENOMIC DNA]</scope>
    <source>
        <strain evidence="2">SPO-2</strain>
    </source>
</reference>
<dbReference type="GO" id="GO:0005096">
    <property type="term" value="F:GTPase activator activity"/>
    <property type="evidence" value="ECO:0007669"/>
    <property type="project" value="TreeGrafter"/>
</dbReference>
<dbReference type="InterPro" id="IPR052589">
    <property type="entry name" value="Arf-GAP_dual-PH_domain"/>
</dbReference>
<dbReference type="InterPro" id="IPR011993">
    <property type="entry name" value="PH-like_dom_sf"/>
</dbReference>
<dbReference type="Proteomes" id="UP001165289">
    <property type="component" value="Unassembled WGS sequence"/>
</dbReference>
<feature type="domain" description="PH" evidence="1">
    <location>
        <begin position="110"/>
        <end position="213"/>
    </location>
</feature>
<dbReference type="PANTHER" id="PTHR46021">
    <property type="entry name" value="ARF-GAP WITH DUAL PH DOMAIN-CONTAINING PROTEIN 1-LIKE PROTEIN"/>
    <property type="match status" value="1"/>
</dbReference>
<dbReference type="GO" id="GO:0005737">
    <property type="term" value="C:cytoplasm"/>
    <property type="evidence" value="ECO:0007669"/>
    <property type="project" value="TreeGrafter"/>
</dbReference>
<dbReference type="GO" id="GO:0005547">
    <property type="term" value="F:phosphatidylinositol-3,4,5-trisphosphate binding"/>
    <property type="evidence" value="ECO:0007669"/>
    <property type="project" value="TreeGrafter"/>
</dbReference>
<dbReference type="SUPFAM" id="SSF50729">
    <property type="entry name" value="PH domain-like"/>
    <property type="match status" value="2"/>
</dbReference>
<dbReference type="Pfam" id="PF00169">
    <property type="entry name" value="PH"/>
    <property type="match status" value="2"/>
</dbReference>
<keyword evidence="3" id="KW-1185">Reference proteome</keyword>
<comment type="caution">
    <text evidence="2">The sequence shown here is derived from an EMBL/GenBank/DDBJ whole genome shotgun (WGS) entry which is preliminary data.</text>
</comment>
<dbReference type="PANTHER" id="PTHR46021:SF2">
    <property type="entry name" value="ARF-GAP WITH DUAL PH DOMAIN-CONTAINING PROTEIN 1"/>
    <property type="match status" value="1"/>
</dbReference>
<dbReference type="Gene3D" id="2.30.29.30">
    <property type="entry name" value="Pleckstrin-homology domain (PH domain)/Phosphotyrosine-binding domain (PTB)"/>
    <property type="match status" value="2"/>
</dbReference>
<evidence type="ECO:0000259" key="1">
    <source>
        <dbReference type="PROSITE" id="PS50003"/>
    </source>
</evidence>
<name>A0AAV7K1G5_9METZ</name>
<evidence type="ECO:0000313" key="2">
    <source>
        <dbReference type="EMBL" id="KAI6654966.1"/>
    </source>
</evidence>
<protein>
    <submittedName>
        <fullName evidence="2">Arf-GAP with dual PH domain-containing protein 1-like isoform X2</fullName>
    </submittedName>
</protein>
<evidence type="ECO:0000313" key="3">
    <source>
        <dbReference type="Proteomes" id="UP001165289"/>
    </source>
</evidence>
<dbReference type="InterPro" id="IPR001849">
    <property type="entry name" value="PH_domain"/>
</dbReference>
<feature type="domain" description="PH" evidence="1">
    <location>
        <begin position="1"/>
        <end position="98"/>
    </location>
</feature>
<dbReference type="SMART" id="SM00233">
    <property type="entry name" value="PH"/>
    <property type="match status" value="2"/>
</dbReference>
<dbReference type="AlphaFoldDB" id="A0AAV7K1G5"/>